<comment type="caution">
    <text evidence="1">The sequence shown here is derived from an EMBL/GenBank/DDBJ whole genome shotgun (WGS) entry which is preliminary data.</text>
</comment>
<proteinExistence type="predicted"/>
<gene>
    <name evidence="1" type="ORF">GJV82_14390</name>
</gene>
<dbReference type="EMBL" id="WMKA01000038">
    <property type="protein sequence ID" value="MTG90125.1"/>
    <property type="molecule type" value="Genomic_DNA"/>
</dbReference>
<sequence length="45" mass="4857">MRYLPTAEDVANICDADRYATGDVVAREDVTVAELMEAGRVLDAA</sequence>
<organism evidence="1 2">
    <name type="scientific">Cellulosimicrobium composti</name>
    <dbReference type="NCBI Taxonomy" id="2672572"/>
    <lineage>
        <taxon>Bacteria</taxon>
        <taxon>Bacillati</taxon>
        <taxon>Actinomycetota</taxon>
        <taxon>Actinomycetes</taxon>
        <taxon>Micrococcales</taxon>
        <taxon>Promicromonosporaceae</taxon>
        <taxon>Cellulosimicrobium</taxon>
    </lineage>
</organism>
<evidence type="ECO:0000313" key="1">
    <source>
        <dbReference type="EMBL" id="MTG90125.1"/>
    </source>
</evidence>
<name>A0A6N7ZKT4_9MICO</name>
<dbReference type="Proteomes" id="UP000440668">
    <property type="component" value="Unassembled WGS sequence"/>
</dbReference>
<dbReference type="RefSeq" id="WP_155099709.1">
    <property type="nucleotide sequence ID" value="NZ_WMKA01000038.1"/>
</dbReference>
<dbReference type="AlphaFoldDB" id="A0A6N7ZKT4"/>
<evidence type="ECO:0000313" key="2">
    <source>
        <dbReference type="Proteomes" id="UP000440668"/>
    </source>
</evidence>
<protein>
    <submittedName>
        <fullName evidence="1">Uncharacterized protein</fullName>
    </submittedName>
</protein>
<accession>A0A6N7ZKT4</accession>
<reference evidence="1 2" key="1">
    <citation type="submission" date="2019-11" db="EMBL/GenBank/DDBJ databases">
        <title>Cellulosimicrobium composti sp. nov. isolated from a compost.</title>
        <authorList>
            <person name="Yang Y."/>
        </authorList>
    </citation>
    <scope>NUCLEOTIDE SEQUENCE [LARGE SCALE GENOMIC DNA]</scope>
    <source>
        <strain evidence="1 2">BIT-GX5</strain>
    </source>
</reference>